<feature type="compositionally biased region" description="Basic residues" evidence="1">
    <location>
        <begin position="70"/>
        <end position="86"/>
    </location>
</feature>
<name>A0A8E2F3Q5_9PEZI</name>
<dbReference type="Proteomes" id="UP000250140">
    <property type="component" value="Unassembled WGS sequence"/>
</dbReference>
<gene>
    <name evidence="3" type="ORF">AOQ84DRAFT_8616</name>
</gene>
<sequence length="163" mass="17623">MLPSAVLSLAKLSMTGLTSSLSTATSWRLTRSRTLASLSRIPCPHHPQHRPPFRPPPCPQQPPQQSHSKSGCRGHQRNVRNARPSRQRGSIAGGRCRVGLTRLGGIAGRQCRKRQREGGTSHKPLTRKCLSYGVQAAITPAAAMTTMATGSRFRPAPTMLSCP</sequence>
<proteinExistence type="predicted"/>
<keyword evidence="4" id="KW-1185">Reference proteome</keyword>
<feature type="region of interest" description="Disordered" evidence="1">
    <location>
        <begin position="40"/>
        <end position="94"/>
    </location>
</feature>
<reference evidence="3 4" key="1">
    <citation type="journal article" date="2016" name="Nat. Commun.">
        <title>Ectomycorrhizal ecology is imprinted in the genome of the dominant symbiotic fungus Cenococcum geophilum.</title>
        <authorList>
            <consortium name="DOE Joint Genome Institute"/>
            <person name="Peter M."/>
            <person name="Kohler A."/>
            <person name="Ohm R.A."/>
            <person name="Kuo A."/>
            <person name="Krutzmann J."/>
            <person name="Morin E."/>
            <person name="Arend M."/>
            <person name="Barry K.W."/>
            <person name="Binder M."/>
            <person name="Choi C."/>
            <person name="Clum A."/>
            <person name="Copeland A."/>
            <person name="Grisel N."/>
            <person name="Haridas S."/>
            <person name="Kipfer T."/>
            <person name="LaButti K."/>
            <person name="Lindquist E."/>
            <person name="Lipzen A."/>
            <person name="Maire R."/>
            <person name="Meier B."/>
            <person name="Mihaltcheva S."/>
            <person name="Molinier V."/>
            <person name="Murat C."/>
            <person name="Poggeler S."/>
            <person name="Quandt C.A."/>
            <person name="Sperisen C."/>
            <person name="Tritt A."/>
            <person name="Tisserant E."/>
            <person name="Crous P.W."/>
            <person name="Henrissat B."/>
            <person name="Nehls U."/>
            <person name="Egli S."/>
            <person name="Spatafora J.W."/>
            <person name="Grigoriev I.V."/>
            <person name="Martin F.M."/>
        </authorList>
    </citation>
    <scope>NUCLEOTIDE SEQUENCE [LARGE SCALE GENOMIC DNA]</scope>
    <source>
        <strain evidence="3 4">CBS 207.34</strain>
    </source>
</reference>
<protein>
    <submittedName>
        <fullName evidence="3">Uncharacterized protein</fullName>
    </submittedName>
</protein>
<organism evidence="3 4">
    <name type="scientific">Glonium stellatum</name>
    <dbReference type="NCBI Taxonomy" id="574774"/>
    <lineage>
        <taxon>Eukaryota</taxon>
        <taxon>Fungi</taxon>
        <taxon>Dikarya</taxon>
        <taxon>Ascomycota</taxon>
        <taxon>Pezizomycotina</taxon>
        <taxon>Dothideomycetes</taxon>
        <taxon>Pleosporomycetidae</taxon>
        <taxon>Gloniales</taxon>
        <taxon>Gloniaceae</taxon>
        <taxon>Glonium</taxon>
    </lineage>
</organism>
<accession>A0A8E2F3Q5</accession>
<feature type="signal peptide" evidence="2">
    <location>
        <begin position="1"/>
        <end position="20"/>
    </location>
</feature>
<dbReference type="EMBL" id="KV749323">
    <property type="protein sequence ID" value="OCL09997.1"/>
    <property type="molecule type" value="Genomic_DNA"/>
</dbReference>
<evidence type="ECO:0000256" key="1">
    <source>
        <dbReference type="SAM" id="MobiDB-lite"/>
    </source>
</evidence>
<evidence type="ECO:0000313" key="4">
    <source>
        <dbReference type="Proteomes" id="UP000250140"/>
    </source>
</evidence>
<dbReference type="AlphaFoldDB" id="A0A8E2F3Q5"/>
<evidence type="ECO:0000256" key="2">
    <source>
        <dbReference type="SAM" id="SignalP"/>
    </source>
</evidence>
<feature type="chain" id="PRO_5034523759" evidence="2">
    <location>
        <begin position="21"/>
        <end position="163"/>
    </location>
</feature>
<evidence type="ECO:0000313" key="3">
    <source>
        <dbReference type="EMBL" id="OCL09997.1"/>
    </source>
</evidence>
<keyword evidence="2" id="KW-0732">Signal</keyword>
<feature type="compositionally biased region" description="Pro residues" evidence="1">
    <location>
        <begin position="53"/>
        <end position="62"/>
    </location>
</feature>